<dbReference type="EMBL" id="OU466860">
    <property type="protein sequence ID" value="CAH2061009.1"/>
    <property type="molecule type" value="Genomic_DNA"/>
</dbReference>
<reference evidence="2 3" key="1">
    <citation type="submission" date="2022-03" db="EMBL/GenBank/DDBJ databases">
        <authorList>
            <person name="Nunn A."/>
            <person name="Chopra R."/>
            <person name="Nunn A."/>
            <person name="Contreras Garrido A."/>
        </authorList>
    </citation>
    <scope>NUCLEOTIDE SEQUENCE [LARGE SCALE GENOMIC DNA]</scope>
</reference>
<feature type="region of interest" description="Disordered" evidence="1">
    <location>
        <begin position="247"/>
        <end position="268"/>
    </location>
</feature>
<dbReference type="Proteomes" id="UP000836841">
    <property type="component" value="Chromosome 4"/>
</dbReference>
<accession>A0AAU9SBH4</accession>
<gene>
    <name evidence="2" type="ORF">TAV2_LOCUS14228</name>
</gene>
<evidence type="ECO:0000313" key="2">
    <source>
        <dbReference type="EMBL" id="CAH2061009.1"/>
    </source>
</evidence>
<sequence length="268" mass="28773">MKSIGYFRGYKVGLAMVEIGVVSGGYDVKGSSDLANEECDNLALGSMVVTGDSHHTNMEISFLSMVMCTKRRGGQKGNDGLFRHSTRIGKGLFSEPYWEVHEPGDSGLECVAVYASKNLEGGGQSGWADLGMHKEDKHDERASSYRGVLQSKGDLSTANSNLKRASEVPLKGKVIMSESLKRRMANSNDNRLGGDKPGGFMMATKPSTTGEMKHRLRGPSRGSIQVNKGAILQQQETGEEALIGSSKYIGSGQSNSLTHHSAKKALGE</sequence>
<proteinExistence type="predicted"/>
<name>A0AAU9SBH4_THLAR</name>
<evidence type="ECO:0000256" key="1">
    <source>
        <dbReference type="SAM" id="MobiDB-lite"/>
    </source>
</evidence>
<keyword evidence="3" id="KW-1185">Reference proteome</keyword>
<evidence type="ECO:0000313" key="3">
    <source>
        <dbReference type="Proteomes" id="UP000836841"/>
    </source>
</evidence>
<dbReference type="AlphaFoldDB" id="A0AAU9SBH4"/>
<protein>
    <submittedName>
        <fullName evidence="2">Uncharacterized protein</fullName>
    </submittedName>
</protein>
<organism evidence="2 3">
    <name type="scientific">Thlaspi arvense</name>
    <name type="common">Field penny-cress</name>
    <dbReference type="NCBI Taxonomy" id="13288"/>
    <lineage>
        <taxon>Eukaryota</taxon>
        <taxon>Viridiplantae</taxon>
        <taxon>Streptophyta</taxon>
        <taxon>Embryophyta</taxon>
        <taxon>Tracheophyta</taxon>
        <taxon>Spermatophyta</taxon>
        <taxon>Magnoliopsida</taxon>
        <taxon>eudicotyledons</taxon>
        <taxon>Gunneridae</taxon>
        <taxon>Pentapetalae</taxon>
        <taxon>rosids</taxon>
        <taxon>malvids</taxon>
        <taxon>Brassicales</taxon>
        <taxon>Brassicaceae</taxon>
        <taxon>Thlaspideae</taxon>
        <taxon>Thlaspi</taxon>
    </lineage>
</organism>